<reference evidence="4 5" key="1">
    <citation type="submission" date="2020-03" db="EMBL/GenBank/DDBJ databases">
        <authorList>
            <person name="Zhang Z."/>
            <person name="Guo Z."/>
            <person name="Hou Q."/>
            <person name="Shen X."/>
        </authorList>
    </citation>
    <scope>NUCLEOTIDE SEQUENCE [LARGE SCALE GENOMIC DNA]</scope>
    <source>
        <strain evidence="4 5">HBUAS51329</strain>
    </source>
</reference>
<dbReference type="SUPFAM" id="SSF55729">
    <property type="entry name" value="Acyl-CoA N-acyltransferases (Nat)"/>
    <property type="match status" value="1"/>
</dbReference>
<evidence type="ECO:0000259" key="3">
    <source>
        <dbReference type="PROSITE" id="PS51186"/>
    </source>
</evidence>
<keyword evidence="1" id="KW-0808">Transferase</keyword>
<accession>A0ABX1L3D1</accession>
<evidence type="ECO:0000256" key="2">
    <source>
        <dbReference type="ARBA" id="ARBA00023315"/>
    </source>
</evidence>
<comment type="caution">
    <text evidence="4">The sequence shown here is derived from an EMBL/GenBank/DDBJ whole genome shotgun (WGS) entry which is preliminary data.</text>
</comment>
<gene>
    <name evidence="4" type="ORF">HEQ44_01410</name>
</gene>
<dbReference type="InterPro" id="IPR016181">
    <property type="entry name" value="Acyl_CoA_acyltransferase"/>
</dbReference>
<sequence length="200" mass="22229">MEDFFVIIREAQPADAPQIAPLMNLIYDEMELTDLEDVPEPDLLQAITAAYRTRTYLSGAATTVVAEANGQVVGVAFGYPGEREDIVDDVFAQITAKSDAFDAPLEAESETTKGEWYLDSLAVSPDHQGKGIGHQLLQALPYYARRDYQAVIGLNVDLENPAAMRLYERMGYEVSGKQMIGDHHYYHMQLEIGQRAKVAN</sequence>
<dbReference type="Gene3D" id="3.40.630.30">
    <property type="match status" value="1"/>
</dbReference>
<name>A0ABX1L3D1_9LACO</name>
<dbReference type="RefSeq" id="WP_168848706.1">
    <property type="nucleotide sequence ID" value="NZ_JAAVSD010000002.1"/>
</dbReference>
<keyword evidence="5" id="KW-1185">Reference proteome</keyword>
<organism evidence="4 5">
    <name type="scientific">Levilactobacillus tujiorum</name>
    <dbReference type="NCBI Taxonomy" id="2912243"/>
    <lineage>
        <taxon>Bacteria</taxon>
        <taxon>Bacillati</taxon>
        <taxon>Bacillota</taxon>
        <taxon>Bacilli</taxon>
        <taxon>Lactobacillales</taxon>
        <taxon>Lactobacillaceae</taxon>
        <taxon>Levilactobacillus</taxon>
    </lineage>
</organism>
<feature type="domain" description="N-acetyltransferase" evidence="3">
    <location>
        <begin position="6"/>
        <end position="193"/>
    </location>
</feature>
<dbReference type="CDD" id="cd04301">
    <property type="entry name" value="NAT_SF"/>
    <property type="match status" value="1"/>
</dbReference>
<dbReference type="PANTHER" id="PTHR43877">
    <property type="entry name" value="AMINOALKYLPHOSPHONATE N-ACETYLTRANSFERASE-RELATED-RELATED"/>
    <property type="match status" value="1"/>
</dbReference>
<dbReference type="EMBL" id="JAAVSD010000002">
    <property type="protein sequence ID" value="NLR28836.1"/>
    <property type="molecule type" value="Genomic_DNA"/>
</dbReference>
<dbReference type="Proteomes" id="UP000707477">
    <property type="component" value="Unassembled WGS sequence"/>
</dbReference>
<dbReference type="PROSITE" id="PS51186">
    <property type="entry name" value="GNAT"/>
    <property type="match status" value="1"/>
</dbReference>
<proteinExistence type="predicted"/>
<keyword evidence="2" id="KW-0012">Acyltransferase</keyword>
<protein>
    <submittedName>
        <fullName evidence="4">GNAT family N-acetyltransferase</fullName>
    </submittedName>
</protein>
<evidence type="ECO:0000256" key="1">
    <source>
        <dbReference type="ARBA" id="ARBA00022679"/>
    </source>
</evidence>
<evidence type="ECO:0000313" key="5">
    <source>
        <dbReference type="Proteomes" id="UP000707477"/>
    </source>
</evidence>
<evidence type="ECO:0000313" key="4">
    <source>
        <dbReference type="EMBL" id="NLR28836.1"/>
    </source>
</evidence>
<dbReference type="Pfam" id="PF00583">
    <property type="entry name" value="Acetyltransf_1"/>
    <property type="match status" value="1"/>
</dbReference>
<dbReference type="InterPro" id="IPR050832">
    <property type="entry name" value="Bact_Acetyltransf"/>
</dbReference>
<dbReference type="InterPro" id="IPR000182">
    <property type="entry name" value="GNAT_dom"/>
</dbReference>